<dbReference type="PANTHER" id="PTHR22762:SF167">
    <property type="entry name" value="LYSOSOMAL ALPHA-GLUCOSIDASE-LIKE PROTEIN"/>
    <property type="match status" value="1"/>
</dbReference>
<evidence type="ECO:0000259" key="6">
    <source>
        <dbReference type="Pfam" id="PF21365"/>
    </source>
</evidence>
<dbReference type="KEGG" id="tnl:113503307"/>
<feature type="region of interest" description="Disordered" evidence="3">
    <location>
        <begin position="846"/>
        <end position="865"/>
    </location>
</feature>
<feature type="domain" description="Glycoside hydrolase family 31 TIM barrel" evidence="5">
    <location>
        <begin position="327"/>
        <end position="689"/>
    </location>
</feature>
<dbReference type="Gene3D" id="3.20.20.80">
    <property type="entry name" value="Glycosidases"/>
    <property type="match status" value="1"/>
</dbReference>
<gene>
    <name evidence="8" type="primary">LOC113503307</name>
</gene>
<keyword evidence="4" id="KW-1133">Transmembrane helix</keyword>
<dbReference type="RefSeq" id="XP_026740964.1">
    <property type="nucleotide sequence ID" value="XM_026885163.1"/>
</dbReference>
<dbReference type="Gene3D" id="2.60.40.1760">
    <property type="entry name" value="glycosyl hydrolase (family 31)"/>
    <property type="match status" value="1"/>
</dbReference>
<keyword evidence="4" id="KW-0472">Membrane</keyword>
<evidence type="ECO:0000313" key="8">
    <source>
        <dbReference type="RefSeq" id="XP_026740964.1"/>
    </source>
</evidence>
<dbReference type="InterPro" id="IPR048395">
    <property type="entry name" value="Glyco_hydro_31_C"/>
</dbReference>
<keyword evidence="2" id="KW-0326">Glycosidase</keyword>
<keyword evidence="2" id="KW-0378">Hydrolase</keyword>
<dbReference type="AlphaFoldDB" id="A0A7E5WJU4"/>
<keyword evidence="7" id="KW-1185">Reference proteome</keyword>
<dbReference type="SUPFAM" id="SSF51011">
    <property type="entry name" value="Glycosyl hydrolase domain"/>
    <property type="match status" value="1"/>
</dbReference>
<proteinExistence type="inferred from homology"/>
<dbReference type="InParanoid" id="A0A7E5WJU4"/>
<sequence length="960" mass="109456">MIPHINESKDDFEEDLTFAQDKYRNVKWYDRILLNKTFRVTLSLLLIAVACPLLIYHFIFFPSFNHPPSDGYSTGSCLAPRQSRLPCGVEAVPPELCHPQCCYDHQSHMCFHRFPSRFSYLVPTEWSEGMLLQPRVPTVPYRLQRSLTNLKLSIDEVSSSHLSLTFHHSDDDISGRRITEKKYDYTVLKHELSIVVNGPNGIIFNTARGPLIASNNIWEISFRLTNSSNYMYGLGEIPLKGGTTKMIYSHRGGLSSIPLIFAQSNNSYHGFLIEAMAPTEILIRPDNQMVIRSITNWGLKFHLFVGPTPADIMRDVKGMLGFKNNLEYWMLGAHVCSEGTSENPLTELQTFITTSNTQRLPFDSHCGAAPVVFKTDCDPDLVTLINQGATQLKNSNKKYIPHVSPYIKYTERITEEPEEVTNEPETRASERCFDDDLYEKYIIRSSNSSHIYQGEVGGNKVIYPNYENVSEEFMKSLWIYNTNFDGVILENNWPLDESKKDFVDIHDHLPYFNEDFEAAFKFTPKWNATRHIVIDDDQTLSFNAEELPEKYLYTHNEFGNQFASAFEKIKGPTETFSTSQWMNVNVVVNRQNIRTSWTNLNRELIEASLGGISGHWYWSTPVCGDTDNFDSESQIRLCAKWYMAATYMPMIKIHSKDVARDPLAFTGTDRAQMISALTKRMSLLPYFYTVLQEGPLIRPMFYQFPNAEPLRHLSTQFAVGDDLVIVPNLQPSQSHVHLWMPPGTWFDFWGGLKIDGIEGQAVTMTTTEADFLTFMRAGSIIIMQKNTQLTAELTRLQSEYTVIIALDCENSTVAEVFEETTTTEDPTTSDPDLGDEVNKKRTIFLSNTNTADERDKSKKVAEESDGATPKCYARGKLYMSENMTIQFKSTETELTISALGDDFGVICDPHGQIWSSTLRHVSIYGLSDDQNNYDDDRKVDTLINLCSLMNAKEIVFKFVN</sequence>
<name>A0A7E5WJU4_TRINI</name>
<accession>A0A7E5WJU4</accession>
<feature type="transmembrane region" description="Helical" evidence="4">
    <location>
        <begin position="37"/>
        <end position="59"/>
    </location>
</feature>
<feature type="compositionally biased region" description="Basic and acidic residues" evidence="3">
    <location>
        <begin position="851"/>
        <end position="862"/>
    </location>
</feature>
<dbReference type="Proteomes" id="UP000322000">
    <property type="component" value="Chromosome 19"/>
</dbReference>
<dbReference type="GO" id="GO:0090599">
    <property type="term" value="F:alpha-glucosidase activity"/>
    <property type="evidence" value="ECO:0007669"/>
    <property type="project" value="TreeGrafter"/>
</dbReference>
<dbReference type="OrthoDB" id="5839090at2759"/>
<evidence type="ECO:0000313" key="7">
    <source>
        <dbReference type="Proteomes" id="UP000322000"/>
    </source>
</evidence>
<evidence type="ECO:0000256" key="1">
    <source>
        <dbReference type="ARBA" id="ARBA00007806"/>
    </source>
</evidence>
<dbReference type="Pfam" id="PF01055">
    <property type="entry name" value="Glyco_hydro_31_2nd"/>
    <property type="match status" value="1"/>
</dbReference>
<dbReference type="GO" id="GO:0005975">
    <property type="term" value="P:carbohydrate metabolic process"/>
    <property type="evidence" value="ECO:0007669"/>
    <property type="project" value="InterPro"/>
</dbReference>
<protein>
    <submittedName>
        <fullName evidence="8">Uncharacterized protein LOC113503307</fullName>
    </submittedName>
</protein>
<dbReference type="InterPro" id="IPR013780">
    <property type="entry name" value="Glyco_hydro_b"/>
</dbReference>
<comment type="similarity">
    <text evidence="1 2">Belongs to the glycosyl hydrolase 31 family.</text>
</comment>
<evidence type="ECO:0000259" key="5">
    <source>
        <dbReference type="Pfam" id="PF01055"/>
    </source>
</evidence>
<dbReference type="Pfam" id="PF21365">
    <property type="entry name" value="Glyco_hydro_31_3rd"/>
    <property type="match status" value="1"/>
</dbReference>
<dbReference type="InterPro" id="IPR000322">
    <property type="entry name" value="Glyco_hydro_31_TIM"/>
</dbReference>
<dbReference type="GO" id="GO:0006491">
    <property type="term" value="P:N-glycan processing"/>
    <property type="evidence" value="ECO:0007669"/>
    <property type="project" value="TreeGrafter"/>
</dbReference>
<dbReference type="InterPro" id="IPR017853">
    <property type="entry name" value="GH"/>
</dbReference>
<keyword evidence="4" id="KW-0812">Transmembrane</keyword>
<organism evidence="7 8">
    <name type="scientific">Trichoplusia ni</name>
    <name type="common">Cabbage looper</name>
    <dbReference type="NCBI Taxonomy" id="7111"/>
    <lineage>
        <taxon>Eukaryota</taxon>
        <taxon>Metazoa</taxon>
        <taxon>Ecdysozoa</taxon>
        <taxon>Arthropoda</taxon>
        <taxon>Hexapoda</taxon>
        <taxon>Insecta</taxon>
        <taxon>Pterygota</taxon>
        <taxon>Neoptera</taxon>
        <taxon>Endopterygota</taxon>
        <taxon>Lepidoptera</taxon>
        <taxon>Glossata</taxon>
        <taxon>Ditrysia</taxon>
        <taxon>Noctuoidea</taxon>
        <taxon>Noctuidae</taxon>
        <taxon>Plusiinae</taxon>
        <taxon>Trichoplusia</taxon>
    </lineage>
</organism>
<evidence type="ECO:0000256" key="4">
    <source>
        <dbReference type="SAM" id="Phobius"/>
    </source>
</evidence>
<evidence type="ECO:0000256" key="2">
    <source>
        <dbReference type="RuleBase" id="RU361185"/>
    </source>
</evidence>
<reference evidence="8" key="1">
    <citation type="submission" date="2025-08" db="UniProtKB">
        <authorList>
            <consortium name="RefSeq"/>
        </authorList>
    </citation>
    <scope>IDENTIFICATION</scope>
</reference>
<dbReference type="GeneID" id="113503307"/>
<evidence type="ECO:0000256" key="3">
    <source>
        <dbReference type="SAM" id="MobiDB-lite"/>
    </source>
</evidence>
<feature type="domain" description="Glycosyl hydrolase family 31 C-terminal" evidence="6">
    <location>
        <begin position="695"/>
        <end position="781"/>
    </location>
</feature>
<dbReference type="Gene3D" id="2.60.40.1180">
    <property type="entry name" value="Golgi alpha-mannosidase II"/>
    <property type="match status" value="1"/>
</dbReference>
<dbReference type="SUPFAM" id="SSF51445">
    <property type="entry name" value="(Trans)glycosidases"/>
    <property type="match status" value="1"/>
</dbReference>
<dbReference type="PANTHER" id="PTHR22762">
    <property type="entry name" value="ALPHA-GLUCOSIDASE"/>
    <property type="match status" value="1"/>
</dbReference>